<dbReference type="OrthoDB" id="5801062at2759"/>
<feature type="compositionally biased region" description="Basic residues" evidence="5">
    <location>
        <begin position="492"/>
        <end position="504"/>
    </location>
</feature>
<evidence type="ECO:0000256" key="4">
    <source>
        <dbReference type="SAM" id="Coils"/>
    </source>
</evidence>
<feature type="region of interest" description="Disordered" evidence="5">
    <location>
        <begin position="766"/>
        <end position="790"/>
    </location>
</feature>
<dbReference type="Pfam" id="PF08573">
    <property type="entry name" value="SAE2"/>
    <property type="match status" value="1"/>
</dbReference>
<keyword evidence="3" id="KW-0539">Nucleus</keyword>
<reference evidence="7 8" key="1">
    <citation type="submission" date="2019-04" db="EMBL/GenBank/DDBJ databases">
        <title>Comparative genomics and transcriptomics to analyze fruiting body development in filamentous ascomycetes.</title>
        <authorList>
            <consortium name="DOE Joint Genome Institute"/>
            <person name="Lutkenhaus R."/>
            <person name="Traeger S."/>
            <person name="Breuer J."/>
            <person name="Kuo A."/>
            <person name="Lipzen A."/>
            <person name="Pangilinan J."/>
            <person name="Dilworth D."/>
            <person name="Sandor L."/>
            <person name="Poggeler S."/>
            <person name="Barry K."/>
            <person name="Grigoriev I.V."/>
            <person name="Nowrousian M."/>
        </authorList>
    </citation>
    <scope>NUCLEOTIDE SEQUENCE [LARGE SCALE GENOMIC DNA]</scope>
    <source>
        <strain evidence="7 8">CBS 389.68</strain>
    </source>
</reference>
<evidence type="ECO:0000313" key="7">
    <source>
        <dbReference type="EMBL" id="TGZ84794.1"/>
    </source>
</evidence>
<feature type="compositionally biased region" description="Pro residues" evidence="5">
    <location>
        <begin position="656"/>
        <end position="666"/>
    </location>
</feature>
<protein>
    <recommendedName>
        <fullName evidence="6">DNA endonuclease activator Ctp1 C-terminal domain-containing protein</fullName>
    </recommendedName>
</protein>
<evidence type="ECO:0000256" key="5">
    <source>
        <dbReference type="SAM" id="MobiDB-lite"/>
    </source>
</evidence>
<keyword evidence="8" id="KW-1185">Reference proteome</keyword>
<evidence type="ECO:0000256" key="2">
    <source>
        <dbReference type="ARBA" id="ARBA00022763"/>
    </source>
</evidence>
<dbReference type="GO" id="GO:0006281">
    <property type="term" value="P:DNA repair"/>
    <property type="evidence" value="ECO:0007669"/>
    <property type="project" value="InterPro"/>
</dbReference>
<dbReference type="InterPro" id="IPR013882">
    <property type="entry name" value="Ctp1_C"/>
</dbReference>
<feature type="compositionally biased region" description="Polar residues" evidence="5">
    <location>
        <begin position="416"/>
        <end position="426"/>
    </location>
</feature>
<dbReference type="GO" id="GO:0005634">
    <property type="term" value="C:nucleus"/>
    <property type="evidence" value="ECO:0007669"/>
    <property type="project" value="UniProtKB-SubCell"/>
</dbReference>
<dbReference type="InParanoid" id="A0A4S2N6R4"/>
<feature type="region of interest" description="Disordered" evidence="5">
    <location>
        <begin position="577"/>
        <end position="675"/>
    </location>
</feature>
<proteinExistence type="predicted"/>
<feature type="compositionally biased region" description="Acidic residues" evidence="5">
    <location>
        <begin position="605"/>
        <end position="614"/>
    </location>
</feature>
<keyword evidence="2" id="KW-0227">DNA damage</keyword>
<dbReference type="AlphaFoldDB" id="A0A4S2N6R4"/>
<feature type="coiled-coil region" evidence="4">
    <location>
        <begin position="139"/>
        <end position="173"/>
    </location>
</feature>
<dbReference type="EMBL" id="ML220112">
    <property type="protein sequence ID" value="TGZ84794.1"/>
    <property type="molecule type" value="Genomic_DNA"/>
</dbReference>
<gene>
    <name evidence="7" type="ORF">EX30DRAFT_392213</name>
</gene>
<accession>A0A4S2N6R4</accession>
<evidence type="ECO:0000256" key="1">
    <source>
        <dbReference type="ARBA" id="ARBA00004123"/>
    </source>
</evidence>
<name>A0A4S2N6R4_9PEZI</name>
<feature type="region of interest" description="Disordered" evidence="5">
    <location>
        <begin position="187"/>
        <end position="529"/>
    </location>
</feature>
<feature type="region of interest" description="Disordered" evidence="5">
    <location>
        <begin position="731"/>
        <end position="751"/>
    </location>
</feature>
<sequence length="828" mass="92312">MSSQFAEDHAAFQALVSNHFQKLQKESELWLEARRELETAIERKDIRIRAHEDTIRELEKQLAEARRVNAELREAEASRKQSEKGLGPDGLRTLKEITPPKSASKLRPTAPDATSESEKVMPTIATVSTTNIAVGTDSCEQMTEREKALHDKYDRAQKEANTYKQAHRELIKKYTESKEAWQKWTQVYQKEKKSRRRETVIKSERTGTPTPSEKAPPPPFISPMKANPHIYVDANPPIRPPALSSKPPTPPLRASSFSGFGSDNKPVDEMRQSAPPSLPNEETADSQHFSSGEIPPTPGMDPVPRKLPEAQQPPAVGFEPEEPGTSDGELPREGSPIPKTARTRAQAKTSESRPSTPPVSRKRNSDGTQVSPIVIKSESSSESEGPGYFVFQDAADSFDLDAVEQPERKKLRRSTQRGSRITWKQSSPERLRIRQPLAPLENTNEEILPPLRDPNVAKPSKKRKSNVREATPEHTTEENEEAPLPKPSTSKKVAKTPHVARRRISGSPITPKTTSPSKKATTAKKRREKYNVDVVFLADGTDGIAPVTKKGGPPDIDTSVVLDNILTTPAPKIPTLLNITRAETGTSSSAPPKPRKRIPWGGDGFAEEAQEAEENLPHPPAINTPKPNTRTTRQAHTDPPRRTKNSADPTTTKTPNLPPPPPPPNRPLTISDFKVNPLANNGLSYAYQETVRRKADKECLPSCTKPCCRDINKFVTAAGVPKTSKGLKWKAGVDSLQPEEHNDDEDEKGRKLKEKERQFLQRFGRHKDTFGGLGRRPSPPGFWDSEFPDTQEVERRRREADMLDEIRVEQLRREAEKGVKGKYVYKGK</sequence>
<feature type="compositionally biased region" description="Polar residues" evidence="5">
    <location>
        <begin position="577"/>
        <end position="590"/>
    </location>
</feature>
<evidence type="ECO:0000256" key="3">
    <source>
        <dbReference type="ARBA" id="ARBA00023242"/>
    </source>
</evidence>
<dbReference type="Proteomes" id="UP000298138">
    <property type="component" value="Unassembled WGS sequence"/>
</dbReference>
<keyword evidence="4" id="KW-0175">Coiled coil</keyword>
<feature type="region of interest" description="Disordered" evidence="5">
    <location>
        <begin position="70"/>
        <end position="118"/>
    </location>
</feature>
<feature type="compositionally biased region" description="Polar residues" evidence="5">
    <location>
        <begin position="625"/>
        <end position="634"/>
    </location>
</feature>
<comment type="subcellular location">
    <subcellularLocation>
        <location evidence="1">Nucleus</location>
    </subcellularLocation>
</comment>
<organism evidence="7 8">
    <name type="scientific">Ascodesmis nigricans</name>
    <dbReference type="NCBI Taxonomy" id="341454"/>
    <lineage>
        <taxon>Eukaryota</taxon>
        <taxon>Fungi</taxon>
        <taxon>Dikarya</taxon>
        <taxon>Ascomycota</taxon>
        <taxon>Pezizomycotina</taxon>
        <taxon>Pezizomycetes</taxon>
        <taxon>Pezizales</taxon>
        <taxon>Ascodesmidaceae</taxon>
        <taxon>Ascodesmis</taxon>
    </lineage>
</organism>
<evidence type="ECO:0000313" key="8">
    <source>
        <dbReference type="Proteomes" id="UP000298138"/>
    </source>
</evidence>
<feature type="compositionally biased region" description="Low complexity" evidence="5">
    <location>
        <begin position="510"/>
        <end position="520"/>
    </location>
</feature>
<feature type="domain" description="DNA endonuclease activator Ctp1 C-terminal" evidence="6">
    <location>
        <begin position="686"/>
        <end position="792"/>
    </location>
</feature>
<feature type="compositionally biased region" description="Basic and acidic residues" evidence="5">
    <location>
        <begin position="70"/>
        <end position="83"/>
    </location>
</feature>
<dbReference type="STRING" id="341454.A0A4S2N6R4"/>
<evidence type="ECO:0000259" key="6">
    <source>
        <dbReference type="Pfam" id="PF08573"/>
    </source>
</evidence>
<feature type="compositionally biased region" description="Basic and acidic residues" evidence="5">
    <location>
        <begin position="466"/>
        <end position="477"/>
    </location>
</feature>